<comment type="caution">
    <text evidence="2">The sequence shown here is derived from an EMBL/GenBank/DDBJ whole genome shotgun (WGS) entry which is preliminary data.</text>
</comment>
<organism evidence="2 3">
    <name type="scientific">Coemansia thaxteri</name>
    <dbReference type="NCBI Taxonomy" id="2663907"/>
    <lineage>
        <taxon>Eukaryota</taxon>
        <taxon>Fungi</taxon>
        <taxon>Fungi incertae sedis</taxon>
        <taxon>Zoopagomycota</taxon>
        <taxon>Kickxellomycotina</taxon>
        <taxon>Kickxellomycetes</taxon>
        <taxon>Kickxellales</taxon>
        <taxon>Kickxellaceae</taxon>
        <taxon>Coemansia</taxon>
    </lineage>
</organism>
<feature type="region of interest" description="Disordered" evidence="1">
    <location>
        <begin position="280"/>
        <end position="312"/>
    </location>
</feature>
<dbReference type="AlphaFoldDB" id="A0A9W8B8T1"/>
<dbReference type="OrthoDB" id="160374at2759"/>
<sequence>MTTYVLSFFDIISGALGSQDKTLCAQYGAALPALLERYLQASALLCNETRGQATTTIGLSSVAASPVNVAREDVSTTCLNMFTYMYKLLQAQGADERFLAATNRLVAVYFGDVCFGTVRNASIASSDIYKRQAEMLGLWLSTVVSPIFKDAKATASAIGLALGGIDTALEAGPDSVQTHGDQLLAAFSHIPVDAAEAGSSVLKHLVGTLAKARQLDSLFERLVRVQVAQFGQDAKNVNLLMSASFIRALNQAVSQSMPFAQATGCVSAVVDSIVAEASNIPGDGSGGHEGRKRRRTGVGSRKESSSSAMPSGSAKLEMLATIAANVILSSSTTVSTEQQRSQFFQLVTRSYEAVCTALARREFRWERLLLHYSFMEVASRMDGTERWLETSMDPLHVSKNILDSDKREEAGSSGGPRMEAMGMVVVFQTAAHWTVFSSSASAGIIPQAAGQKTLKDVEEANGVVKQMVSSVFARAEGLLGTAEETASSDAGGWGAWDGQAHSISAANGKRARWQLLTDWLELACEYADSSGIEGIAARIISELSCPGPGARAQSLVNAAGFIEMTRLRDALGDGLAGFAANALRQQLKKHS</sequence>
<keyword evidence="3" id="KW-1185">Reference proteome</keyword>
<evidence type="ECO:0000256" key="1">
    <source>
        <dbReference type="SAM" id="MobiDB-lite"/>
    </source>
</evidence>
<accession>A0A9W8B8T1</accession>
<proteinExistence type="predicted"/>
<dbReference type="Proteomes" id="UP001150907">
    <property type="component" value="Unassembled WGS sequence"/>
</dbReference>
<evidence type="ECO:0000313" key="3">
    <source>
        <dbReference type="Proteomes" id="UP001150907"/>
    </source>
</evidence>
<gene>
    <name evidence="2" type="ORF">H4R26_005619</name>
</gene>
<feature type="non-terminal residue" evidence="2">
    <location>
        <position position="591"/>
    </location>
</feature>
<reference evidence="2" key="1">
    <citation type="submission" date="2022-07" db="EMBL/GenBank/DDBJ databases">
        <title>Phylogenomic reconstructions and comparative analyses of Kickxellomycotina fungi.</title>
        <authorList>
            <person name="Reynolds N.K."/>
            <person name="Stajich J.E."/>
            <person name="Barry K."/>
            <person name="Grigoriev I.V."/>
            <person name="Crous P."/>
            <person name="Smith M.E."/>
        </authorList>
    </citation>
    <scope>NUCLEOTIDE SEQUENCE</scope>
    <source>
        <strain evidence="2">IMI 214461</strain>
    </source>
</reference>
<name>A0A9W8B8T1_9FUNG</name>
<evidence type="ECO:0000313" key="2">
    <source>
        <dbReference type="EMBL" id="KAJ1998008.1"/>
    </source>
</evidence>
<dbReference type="EMBL" id="JANBQF010001110">
    <property type="protein sequence ID" value="KAJ1998008.1"/>
    <property type="molecule type" value="Genomic_DNA"/>
</dbReference>
<protein>
    <submittedName>
        <fullName evidence="2">Uncharacterized protein</fullName>
    </submittedName>
</protein>